<dbReference type="EMBL" id="CP027754">
    <property type="protein sequence ID" value="AZE56904.1"/>
    <property type="molecule type" value="Genomic_DNA"/>
</dbReference>
<dbReference type="RefSeq" id="WP_124379089.1">
    <property type="nucleotide sequence ID" value="NZ_CP027754.1"/>
</dbReference>
<sequence length="215" mass="24677">MLGRISKGLNCFNPVNDNSFDRFILTKKIRDEIFPYTSKVTICDRPSTNHNGLTQYNYDENRESIRQRRVSIARQFDLTLSDAPFDRRFVIALAKEVEEIHQMPGQCAEMASIAAVKLKDIAAQTGLFVYTLQLPDCNHTITLLSETSYKRSEWVDWAKEFNLNSIIVDLWQGALSQSNPNALISPANQNTYTRTQPRALVQCKVWDEFSSRHLV</sequence>
<organism evidence="1 2">
    <name type="scientific">Pseudomonas synxantha</name>
    <dbReference type="NCBI Taxonomy" id="47883"/>
    <lineage>
        <taxon>Bacteria</taxon>
        <taxon>Pseudomonadati</taxon>
        <taxon>Pseudomonadota</taxon>
        <taxon>Gammaproteobacteria</taxon>
        <taxon>Pseudomonadales</taxon>
        <taxon>Pseudomonadaceae</taxon>
        <taxon>Pseudomonas</taxon>
    </lineage>
</organism>
<name>A0A3G7UBZ4_9PSED</name>
<proteinExistence type="predicted"/>
<gene>
    <name evidence="1" type="ORF">C4K03_4766</name>
</gene>
<evidence type="ECO:0000313" key="1">
    <source>
        <dbReference type="EMBL" id="AZE56904.1"/>
    </source>
</evidence>
<dbReference type="Proteomes" id="UP000268696">
    <property type="component" value="Chromosome"/>
</dbReference>
<dbReference type="AlphaFoldDB" id="A0A3G7UBZ4"/>
<reference evidence="1 2" key="1">
    <citation type="submission" date="2018-03" db="EMBL/GenBank/DDBJ databases">
        <title>Diversity of phytobeneficial traits revealed by whole-genome analysis of worldwide-isolated phenazine-producing Pseudomonas spp.</title>
        <authorList>
            <person name="Biessy A."/>
            <person name="Novinscak A."/>
            <person name="Blom J."/>
            <person name="Leger G."/>
            <person name="Thomashow L.S."/>
            <person name="Cazorla F.M."/>
            <person name="Josic D."/>
            <person name="Filion M."/>
        </authorList>
    </citation>
    <scope>NUCLEOTIDE SEQUENCE [LARGE SCALE GENOMIC DNA]</scope>
    <source>
        <strain evidence="1 2">30B</strain>
    </source>
</reference>
<protein>
    <submittedName>
        <fullName evidence="1">Uncharacterized protein</fullName>
    </submittedName>
</protein>
<evidence type="ECO:0000313" key="2">
    <source>
        <dbReference type="Proteomes" id="UP000268696"/>
    </source>
</evidence>
<accession>A0A3G7UBZ4</accession>